<dbReference type="InterPro" id="IPR000648">
    <property type="entry name" value="Oxysterol-bd"/>
</dbReference>
<dbReference type="GO" id="GO:0097038">
    <property type="term" value="C:perinuclear endoplasmic reticulum"/>
    <property type="evidence" value="ECO:0007669"/>
    <property type="project" value="TreeGrafter"/>
</dbReference>
<dbReference type="Gene3D" id="2.40.160.120">
    <property type="match status" value="1"/>
</dbReference>
<dbReference type="GO" id="GO:0032934">
    <property type="term" value="F:sterol binding"/>
    <property type="evidence" value="ECO:0007669"/>
    <property type="project" value="TreeGrafter"/>
</dbReference>
<dbReference type="AlphaFoldDB" id="A0A3P8HP59"/>
<dbReference type="PANTHER" id="PTHR10972:SF205">
    <property type="entry name" value="OXYSTEROL-BINDING PROTEIN 1"/>
    <property type="match status" value="1"/>
</dbReference>
<dbReference type="GO" id="GO:0005829">
    <property type="term" value="C:cytosol"/>
    <property type="evidence" value="ECO:0007669"/>
    <property type="project" value="TreeGrafter"/>
</dbReference>
<accession>A0A3P8HP59</accession>
<dbReference type="SUPFAM" id="SSF144000">
    <property type="entry name" value="Oxysterol-binding protein-like"/>
    <property type="match status" value="1"/>
</dbReference>
<name>A0A3P8HP59_9TREM</name>
<keyword evidence="2" id="KW-0597">Phosphoprotein</keyword>
<evidence type="ECO:0008006" key="5">
    <source>
        <dbReference type="Google" id="ProtNLM"/>
    </source>
</evidence>
<gene>
    <name evidence="3" type="ORF">SMRZ_LOCUS23675</name>
</gene>
<reference evidence="3 4" key="1">
    <citation type="submission" date="2018-11" db="EMBL/GenBank/DDBJ databases">
        <authorList>
            <consortium name="Pathogen Informatics"/>
        </authorList>
    </citation>
    <scope>NUCLEOTIDE SEQUENCE [LARGE SCALE GENOMIC DNA]</scope>
    <source>
        <strain evidence="3 4">Zambia</strain>
    </source>
</reference>
<dbReference type="Pfam" id="PF01237">
    <property type="entry name" value="Oxysterol_BP"/>
    <property type="match status" value="1"/>
</dbReference>
<dbReference type="PANTHER" id="PTHR10972">
    <property type="entry name" value="OXYSTEROL-BINDING PROTEIN-RELATED"/>
    <property type="match status" value="1"/>
</dbReference>
<keyword evidence="4" id="KW-1185">Reference proteome</keyword>
<comment type="similarity">
    <text evidence="1">Belongs to the OSBP family.</text>
</comment>
<sequence>MSFLQRAVEDFTYSNLLDYASQTRDPVEQMAYVVAFSVSCYSSTAYRVGKPFNSLLGETYECDRTDDMGWRCISEQVSHHPPGCSQYCESLRHKWKVWQDYFLSTKFRGKYLSISPKVFGISLAMVTLEEEAERGKLELKVDVGGMIGIEEGG</sequence>
<dbReference type="GO" id="GO:0005886">
    <property type="term" value="C:plasma membrane"/>
    <property type="evidence" value="ECO:0007669"/>
    <property type="project" value="TreeGrafter"/>
</dbReference>
<evidence type="ECO:0000256" key="2">
    <source>
        <dbReference type="ARBA" id="ARBA00022553"/>
    </source>
</evidence>
<dbReference type="EMBL" id="UZAI01019864">
    <property type="protein sequence ID" value="VDP48209.1"/>
    <property type="molecule type" value="Genomic_DNA"/>
</dbReference>
<organism evidence="3 4">
    <name type="scientific">Schistosoma margrebowiei</name>
    <dbReference type="NCBI Taxonomy" id="48269"/>
    <lineage>
        <taxon>Eukaryota</taxon>
        <taxon>Metazoa</taxon>
        <taxon>Spiralia</taxon>
        <taxon>Lophotrochozoa</taxon>
        <taxon>Platyhelminthes</taxon>
        <taxon>Trematoda</taxon>
        <taxon>Digenea</taxon>
        <taxon>Strigeidida</taxon>
        <taxon>Schistosomatoidea</taxon>
        <taxon>Schistosomatidae</taxon>
        <taxon>Schistosoma</taxon>
    </lineage>
</organism>
<dbReference type="InterPro" id="IPR037239">
    <property type="entry name" value="OSBP_sf"/>
</dbReference>
<evidence type="ECO:0000256" key="1">
    <source>
        <dbReference type="ARBA" id="ARBA00008842"/>
    </source>
</evidence>
<evidence type="ECO:0000313" key="3">
    <source>
        <dbReference type="EMBL" id="VDP48209.1"/>
    </source>
</evidence>
<proteinExistence type="inferred from homology"/>
<dbReference type="Proteomes" id="UP000277204">
    <property type="component" value="Unassembled WGS sequence"/>
</dbReference>
<protein>
    <recommendedName>
        <fullName evidence="5">Oxysterol-binding protein</fullName>
    </recommendedName>
</protein>
<evidence type="ECO:0000313" key="4">
    <source>
        <dbReference type="Proteomes" id="UP000277204"/>
    </source>
</evidence>